<gene>
    <name evidence="2" type="ORF">EYF80_050603</name>
</gene>
<name>A0A4Z2FDK2_9TELE</name>
<evidence type="ECO:0000256" key="1">
    <source>
        <dbReference type="SAM" id="Phobius"/>
    </source>
</evidence>
<dbReference type="AlphaFoldDB" id="A0A4Z2FDK2"/>
<sequence>MQQITGAELTEVADEAGDVDEELGVGDEEAVDFGHVGDVLHQRLGVVGAEQAVAVAPSSVPLLLACSSSHISLGGNSAFSVFSAFCLAAPSASCRSASFRASRSSFSSPSPFSRFFSFIFSTFLWAASSACFSACWCLWDCRWFRWALALENFLPQTAQPAVAAASLSCCSSDLRCASTRSWKFSAVTAGMSATLRLRL</sequence>
<feature type="transmembrane region" description="Helical" evidence="1">
    <location>
        <begin position="115"/>
        <end position="139"/>
    </location>
</feature>
<keyword evidence="1" id="KW-0472">Membrane</keyword>
<keyword evidence="1" id="KW-0812">Transmembrane</keyword>
<accession>A0A4Z2FDK2</accession>
<dbReference type="EMBL" id="SRLO01001298">
    <property type="protein sequence ID" value="TNN39219.1"/>
    <property type="molecule type" value="Genomic_DNA"/>
</dbReference>
<organism evidence="2 3">
    <name type="scientific">Liparis tanakae</name>
    <name type="common">Tanaka's snailfish</name>
    <dbReference type="NCBI Taxonomy" id="230148"/>
    <lineage>
        <taxon>Eukaryota</taxon>
        <taxon>Metazoa</taxon>
        <taxon>Chordata</taxon>
        <taxon>Craniata</taxon>
        <taxon>Vertebrata</taxon>
        <taxon>Euteleostomi</taxon>
        <taxon>Actinopterygii</taxon>
        <taxon>Neopterygii</taxon>
        <taxon>Teleostei</taxon>
        <taxon>Neoteleostei</taxon>
        <taxon>Acanthomorphata</taxon>
        <taxon>Eupercaria</taxon>
        <taxon>Perciformes</taxon>
        <taxon>Cottioidei</taxon>
        <taxon>Cottales</taxon>
        <taxon>Liparidae</taxon>
        <taxon>Liparis</taxon>
    </lineage>
</organism>
<keyword evidence="1" id="KW-1133">Transmembrane helix</keyword>
<comment type="caution">
    <text evidence="2">The sequence shown here is derived from an EMBL/GenBank/DDBJ whole genome shotgun (WGS) entry which is preliminary data.</text>
</comment>
<dbReference type="Proteomes" id="UP000314294">
    <property type="component" value="Unassembled WGS sequence"/>
</dbReference>
<evidence type="ECO:0000313" key="2">
    <source>
        <dbReference type="EMBL" id="TNN39219.1"/>
    </source>
</evidence>
<proteinExistence type="predicted"/>
<keyword evidence="3" id="KW-1185">Reference proteome</keyword>
<reference evidence="2 3" key="1">
    <citation type="submission" date="2019-03" db="EMBL/GenBank/DDBJ databases">
        <title>First draft genome of Liparis tanakae, snailfish: a comprehensive survey of snailfish specific genes.</title>
        <authorList>
            <person name="Kim W."/>
            <person name="Song I."/>
            <person name="Jeong J.-H."/>
            <person name="Kim D."/>
            <person name="Kim S."/>
            <person name="Ryu S."/>
            <person name="Song J.Y."/>
            <person name="Lee S.K."/>
        </authorList>
    </citation>
    <scope>NUCLEOTIDE SEQUENCE [LARGE SCALE GENOMIC DNA]</scope>
    <source>
        <tissue evidence="2">Muscle</tissue>
    </source>
</reference>
<evidence type="ECO:0000313" key="3">
    <source>
        <dbReference type="Proteomes" id="UP000314294"/>
    </source>
</evidence>
<protein>
    <submittedName>
        <fullName evidence="2">Uncharacterized protein</fullName>
    </submittedName>
</protein>